<keyword evidence="8" id="KW-1185">Reference proteome</keyword>
<dbReference type="InterPro" id="IPR011701">
    <property type="entry name" value="MFS"/>
</dbReference>
<dbReference type="Pfam" id="PF07690">
    <property type="entry name" value="MFS_1"/>
    <property type="match status" value="1"/>
</dbReference>
<keyword evidence="4 5" id="KW-0472">Membrane</keyword>
<dbReference type="Proteomes" id="UP000735302">
    <property type="component" value="Unassembled WGS sequence"/>
</dbReference>
<organism evidence="7 8">
    <name type="scientific">Plakobranchus ocellatus</name>
    <dbReference type="NCBI Taxonomy" id="259542"/>
    <lineage>
        <taxon>Eukaryota</taxon>
        <taxon>Metazoa</taxon>
        <taxon>Spiralia</taxon>
        <taxon>Lophotrochozoa</taxon>
        <taxon>Mollusca</taxon>
        <taxon>Gastropoda</taxon>
        <taxon>Heterobranchia</taxon>
        <taxon>Euthyneura</taxon>
        <taxon>Panpulmonata</taxon>
        <taxon>Sacoglossa</taxon>
        <taxon>Placobranchoidea</taxon>
        <taxon>Plakobranchidae</taxon>
        <taxon>Plakobranchus</taxon>
    </lineage>
</organism>
<dbReference type="GO" id="GO:0022857">
    <property type="term" value="F:transmembrane transporter activity"/>
    <property type="evidence" value="ECO:0007669"/>
    <property type="project" value="InterPro"/>
</dbReference>
<keyword evidence="2 5" id="KW-0812">Transmembrane</keyword>
<reference evidence="7 8" key="1">
    <citation type="journal article" date="2021" name="Elife">
        <title>Chloroplast acquisition without the gene transfer in kleptoplastic sea slugs, Plakobranchus ocellatus.</title>
        <authorList>
            <person name="Maeda T."/>
            <person name="Takahashi S."/>
            <person name="Yoshida T."/>
            <person name="Shimamura S."/>
            <person name="Takaki Y."/>
            <person name="Nagai Y."/>
            <person name="Toyoda A."/>
            <person name="Suzuki Y."/>
            <person name="Arimoto A."/>
            <person name="Ishii H."/>
            <person name="Satoh N."/>
            <person name="Nishiyama T."/>
            <person name="Hasebe M."/>
            <person name="Maruyama T."/>
            <person name="Minagawa J."/>
            <person name="Obokata J."/>
            <person name="Shigenobu S."/>
        </authorList>
    </citation>
    <scope>NUCLEOTIDE SEQUENCE [LARGE SCALE GENOMIC DNA]</scope>
</reference>
<evidence type="ECO:0000256" key="1">
    <source>
        <dbReference type="ARBA" id="ARBA00004141"/>
    </source>
</evidence>
<evidence type="ECO:0000259" key="6">
    <source>
        <dbReference type="PROSITE" id="PS50850"/>
    </source>
</evidence>
<name>A0AAV4DIX9_9GAST</name>
<evidence type="ECO:0000256" key="5">
    <source>
        <dbReference type="SAM" id="Phobius"/>
    </source>
</evidence>
<feature type="domain" description="Major facilitator superfamily (MFS) profile" evidence="6">
    <location>
        <begin position="95"/>
        <end position="247"/>
    </location>
</feature>
<protein>
    <submittedName>
        <fullName evidence="7">Hat family dimerization domain</fullName>
    </submittedName>
</protein>
<evidence type="ECO:0000256" key="4">
    <source>
        <dbReference type="ARBA" id="ARBA00023136"/>
    </source>
</evidence>
<feature type="transmembrane region" description="Helical" evidence="5">
    <location>
        <begin position="79"/>
        <end position="97"/>
    </location>
</feature>
<evidence type="ECO:0000313" key="7">
    <source>
        <dbReference type="EMBL" id="GFO44111.1"/>
    </source>
</evidence>
<dbReference type="SUPFAM" id="SSF103473">
    <property type="entry name" value="MFS general substrate transporter"/>
    <property type="match status" value="1"/>
</dbReference>
<sequence>MLFNILDKANQHKIIGNATLELETEELSIFTSAAELNRGRLEAPTQGVFLPSSSFGRQTMGETIEDIFDDIGGFGRAQWLYTALISYMFLVAAWSMMQMAFAKMAPDWNCVVADGPQQQQAAQFYTNKTQLYTNTSQLYINTSQHTDECLSNGSGCDSFEFLGREKTVVNEWNLVCDNQWVPAAMISIQMGGVLVGAILGGQMSERWGRRKCITIASLWHACANVAAAFSPTWQAFAACRFLIGIGI</sequence>
<evidence type="ECO:0000256" key="3">
    <source>
        <dbReference type="ARBA" id="ARBA00022989"/>
    </source>
</evidence>
<dbReference type="InterPro" id="IPR005829">
    <property type="entry name" value="Sugar_transporter_CS"/>
</dbReference>
<dbReference type="PROSITE" id="PS50850">
    <property type="entry name" value="MFS"/>
    <property type="match status" value="1"/>
</dbReference>
<feature type="transmembrane region" description="Helical" evidence="5">
    <location>
        <begin position="180"/>
        <end position="201"/>
    </location>
</feature>
<feature type="non-terminal residue" evidence="7">
    <location>
        <position position="247"/>
    </location>
</feature>
<dbReference type="Gene3D" id="1.20.1250.20">
    <property type="entry name" value="MFS general substrate transporter like domains"/>
    <property type="match status" value="1"/>
</dbReference>
<dbReference type="EMBL" id="BLXT01007928">
    <property type="protein sequence ID" value="GFO44111.1"/>
    <property type="molecule type" value="Genomic_DNA"/>
</dbReference>
<dbReference type="PROSITE" id="PS00216">
    <property type="entry name" value="SUGAR_TRANSPORT_1"/>
    <property type="match status" value="1"/>
</dbReference>
<gene>
    <name evidence="7" type="ORF">PoB_007061600</name>
</gene>
<evidence type="ECO:0000313" key="8">
    <source>
        <dbReference type="Proteomes" id="UP000735302"/>
    </source>
</evidence>
<keyword evidence="3 5" id="KW-1133">Transmembrane helix</keyword>
<comment type="caution">
    <text evidence="7">The sequence shown here is derived from an EMBL/GenBank/DDBJ whole genome shotgun (WGS) entry which is preliminary data.</text>
</comment>
<comment type="subcellular location">
    <subcellularLocation>
        <location evidence="1">Membrane</location>
        <topology evidence="1">Multi-pass membrane protein</topology>
    </subcellularLocation>
</comment>
<evidence type="ECO:0000256" key="2">
    <source>
        <dbReference type="ARBA" id="ARBA00022692"/>
    </source>
</evidence>
<dbReference type="PANTHER" id="PTHR24064">
    <property type="entry name" value="SOLUTE CARRIER FAMILY 22 MEMBER"/>
    <property type="match status" value="1"/>
</dbReference>
<proteinExistence type="predicted"/>
<dbReference type="GO" id="GO:0016020">
    <property type="term" value="C:membrane"/>
    <property type="evidence" value="ECO:0007669"/>
    <property type="project" value="UniProtKB-SubCell"/>
</dbReference>
<dbReference type="AlphaFoldDB" id="A0AAV4DIX9"/>
<dbReference type="InterPro" id="IPR020846">
    <property type="entry name" value="MFS_dom"/>
</dbReference>
<accession>A0AAV4DIX9</accession>
<dbReference type="InterPro" id="IPR036259">
    <property type="entry name" value="MFS_trans_sf"/>
</dbReference>